<comment type="caution">
    <text evidence="1">The sequence shown here is derived from an EMBL/GenBank/DDBJ whole genome shotgun (WGS) entry which is preliminary data.</text>
</comment>
<evidence type="ECO:0000313" key="1">
    <source>
        <dbReference type="EMBL" id="KAF2621785.1"/>
    </source>
</evidence>
<accession>A0ACB6RIK8</accession>
<organism evidence="1 2">
    <name type="scientific">Macroventuria anomochaeta</name>
    <dbReference type="NCBI Taxonomy" id="301207"/>
    <lineage>
        <taxon>Eukaryota</taxon>
        <taxon>Fungi</taxon>
        <taxon>Dikarya</taxon>
        <taxon>Ascomycota</taxon>
        <taxon>Pezizomycotina</taxon>
        <taxon>Dothideomycetes</taxon>
        <taxon>Pleosporomycetidae</taxon>
        <taxon>Pleosporales</taxon>
        <taxon>Pleosporineae</taxon>
        <taxon>Didymellaceae</taxon>
        <taxon>Macroventuria</taxon>
    </lineage>
</organism>
<dbReference type="EMBL" id="MU006751">
    <property type="protein sequence ID" value="KAF2621785.1"/>
    <property type="molecule type" value="Genomic_DNA"/>
</dbReference>
<evidence type="ECO:0000313" key="2">
    <source>
        <dbReference type="Proteomes" id="UP000799754"/>
    </source>
</evidence>
<protein>
    <submittedName>
        <fullName evidence="1">Uncharacterized protein</fullName>
    </submittedName>
</protein>
<feature type="non-terminal residue" evidence="1">
    <location>
        <position position="99"/>
    </location>
</feature>
<proteinExistence type="predicted"/>
<keyword evidence="2" id="KW-1185">Reference proteome</keyword>
<reference evidence="1" key="1">
    <citation type="journal article" date="2020" name="Stud. Mycol.">
        <title>101 Dothideomycetes genomes: a test case for predicting lifestyles and emergence of pathogens.</title>
        <authorList>
            <person name="Haridas S."/>
            <person name="Albert R."/>
            <person name="Binder M."/>
            <person name="Bloem J."/>
            <person name="Labutti K."/>
            <person name="Salamov A."/>
            <person name="Andreopoulos B."/>
            <person name="Baker S."/>
            <person name="Barry K."/>
            <person name="Bills G."/>
            <person name="Bluhm B."/>
            <person name="Cannon C."/>
            <person name="Castanera R."/>
            <person name="Culley D."/>
            <person name="Daum C."/>
            <person name="Ezra D."/>
            <person name="Gonzalez J."/>
            <person name="Henrissat B."/>
            <person name="Kuo A."/>
            <person name="Liang C."/>
            <person name="Lipzen A."/>
            <person name="Lutzoni F."/>
            <person name="Magnuson J."/>
            <person name="Mondo S."/>
            <person name="Nolan M."/>
            <person name="Ohm R."/>
            <person name="Pangilinan J."/>
            <person name="Park H.-J."/>
            <person name="Ramirez L."/>
            <person name="Alfaro M."/>
            <person name="Sun H."/>
            <person name="Tritt A."/>
            <person name="Yoshinaga Y."/>
            <person name="Zwiers L.-H."/>
            <person name="Turgeon B."/>
            <person name="Goodwin S."/>
            <person name="Spatafora J."/>
            <person name="Crous P."/>
            <person name="Grigoriev I."/>
        </authorList>
    </citation>
    <scope>NUCLEOTIDE SEQUENCE</scope>
    <source>
        <strain evidence="1">CBS 525.71</strain>
    </source>
</reference>
<name>A0ACB6RIK8_9PLEO</name>
<dbReference type="Proteomes" id="UP000799754">
    <property type="component" value="Unassembled WGS sequence"/>
</dbReference>
<gene>
    <name evidence="1" type="ORF">BU25DRAFT_378964</name>
</gene>
<sequence length="99" mass="10312">MAILATLHWLLSQSIFLVSIETYDVNGLSKDERPKGGGGEDGFNEEHIATCGYSLLAMICLLVVSGLVVLFALIGGAKVLSSDGMPLVESNSVVIAAAC</sequence>